<feature type="compositionally biased region" description="Basic and acidic residues" evidence="1">
    <location>
        <begin position="29"/>
        <end position="42"/>
    </location>
</feature>
<name>A0AAV9P6Q3_9PEZI</name>
<sequence length="272" mass="29786">MAASSGKRKRDNSNDDSEDEGALRARFQKAFEAKFRPLDIKKPSPPPEPDEDDHEDDEESEASDWEGLSDDEREVEVIQHGSARSPDAMAIEREKKAFMSSRPPTSKDSSRREPPVKKDAVVEDTEEAANLQHDLALQRLLKESHLLDRNSSTAANTNVEGKGRLKALDLRLKDLGAKAPISAQEKMPLAHRKGITAKSADREGKRRREAADSGIVLEKAKFASKYSKPREKSVGGPTVGKFKGGTLSLGKSDLRAIQGPKRGGGGRRGGKR</sequence>
<dbReference type="AlphaFoldDB" id="A0AAV9P6Q3"/>
<feature type="region of interest" description="Disordered" evidence="1">
    <location>
        <begin position="225"/>
        <end position="272"/>
    </location>
</feature>
<dbReference type="EMBL" id="JAVRRT010000011">
    <property type="protein sequence ID" value="KAK5167404.1"/>
    <property type="molecule type" value="Genomic_DNA"/>
</dbReference>
<feature type="region of interest" description="Disordered" evidence="1">
    <location>
        <begin position="1"/>
        <end position="127"/>
    </location>
</feature>
<proteinExistence type="predicted"/>
<dbReference type="GO" id="GO:0005730">
    <property type="term" value="C:nucleolus"/>
    <property type="evidence" value="ECO:0007669"/>
    <property type="project" value="TreeGrafter"/>
</dbReference>
<dbReference type="InterPro" id="IPR027973">
    <property type="entry name" value="FSAF1-like"/>
</dbReference>
<accession>A0AAV9P6Q3</accession>
<dbReference type="Proteomes" id="UP001337655">
    <property type="component" value="Unassembled WGS sequence"/>
</dbReference>
<evidence type="ECO:0000256" key="1">
    <source>
        <dbReference type="SAM" id="MobiDB-lite"/>
    </source>
</evidence>
<feature type="compositionally biased region" description="Basic residues" evidence="1">
    <location>
        <begin position="1"/>
        <end position="10"/>
    </location>
</feature>
<dbReference type="PANTHER" id="PTHR28096">
    <property type="entry name" value="PROTEIN FAF1"/>
    <property type="match status" value="1"/>
</dbReference>
<protein>
    <submittedName>
        <fullName evidence="2">Pre-rRNA processing and 40S ribosomal subunit assembly</fullName>
    </submittedName>
</protein>
<comment type="caution">
    <text evidence="2">The sequence shown here is derived from an EMBL/GenBank/DDBJ whole genome shotgun (WGS) entry which is preliminary data.</text>
</comment>
<feature type="compositionally biased region" description="Polar residues" evidence="1">
    <location>
        <begin position="149"/>
        <end position="159"/>
    </location>
</feature>
<reference evidence="2 3" key="1">
    <citation type="submission" date="2023-08" db="EMBL/GenBank/DDBJ databases">
        <title>Black Yeasts Isolated from many extreme environments.</title>
        <authorList>
            <person name="Coleine C."/>
            <person name="Stajich J.E."/>
            <person name="Selbmann L."/>
        </authorList>
    </citation>
    <scope>NUCLEOTIDE SEQUENCE [LARGE SCALE GENOMIC DNA]</scope>
    <source>
        <strain evidence="2 3">CCFEE 5935</strain>
    </source>
</reference>
<dbReference type="Pfam" id="PF15375">
    <property type="entry name" value="FSAF1"/>
    <property type="match status" value="1"/>
</dbReference>
<dbReference type="InterPro" id="IPR053030">
    <property type="entry name" value="Ribosomal_biogenesis_FAF1-like"/>
</dbReference>
<evidence type="ECO:0000313" key="3">
    <source>
        <dbReference type="Proteomes" id="UP001337655"/>
    </source>
</evidence>
<feature type="region of interest" description="Disordered" evidence="1">
    <location>
        <begin position="183"/>
        <end position="212"/>
    </location>
</feature>
<gene>
    <name evidence="2" type="primary">FAF1</name>
    <name evidence="2" type="ORF">LTR77_007103</name>
</gene>
<evidence type="ECO:0000313" key="2">
    <source>
        <dbReference type="EMBL" id="KAK5167404.1"/>
    </source>
</evidence>
<organism evidence="2 3">
    <name type="scientific">Saxophila tyrrhenica</name>
    <dbReference type="NCBI Taxonomy" id="1690608"/>
    <lineage>
        <taxon>Eukaryota</taxon>
        <taxon>Fungi</taxon>
        <taxon>Dikarya</taxon>
        <taxon>Ascomycota</taxon>
        <taxon>Pezizomycotina</taxon>
        <taxon>Dothideomycetes</taxon>
        <taxon>Dothideomycetidae</taxon>
        <taxon>Mycosphaerellales</taxon>
        <taxon>Extremaceae</taxon>
        <taxon>Saxophila</taxon>
    </lineage>
</organism>
<feature type="region of interest" description="Disordered" evidence="1">
    <location>
        <begin position="144"/>
        <end position="163"/>
    </location>
</feature>
<dbReference type="GeneID" id="89928439"/>
<dbReference type="PANTHER" id="PTHR28096:SF1">
    <property type="entry name" value="PROTEIN FAF1"/>
    <property type="match status" value="1"/>
</dbReference>
<feature type="compositionally biased region" description="Basic and acidic residues" evidence="1">
    <location>
        <begin position="199"/>
        <end position="211"/>
    </location>
</feature>
<feature type="compositionally biased region" description="Acidic residues" evidence="1">
    <location>
        <begin position="48"/>
        <end position="74"/>
    </location>
</feature>
<feature type="compositionally biased region" description="Basic and acidic residues" evidence="1">
    <location>
        <begin position="108"/>
        <end position="121"/>
    </location>
</feature>
<keyword evidence="3" id="KW-1185">Reference proteome</keyword>
<dbReference type="GO" id="GO:0000462">
    <property type="term" value="P:maturation of SSU-rRNA from tricistronic rRNA transcript (SSU-rRNA, 5.8S rRNA, LSU-rRNA)"/>
    <property type="evidence" value="ECO:0007669"/>
    <property type="project" value="TreeGrafter"/>
</dbReference>
<dbReference type="RefSeq" id="XP_064657110.1">
    <property type="nucleotide sequence ID" value="XM_064804340.1"/>
</dbReference>